<feature type="region of interest" description="Disordered" evidence="3">
    <location>
        <begin position="196"/>
        <end position="215"/>
    </location>
</feature>
<evidence type="ECO:0000313" key="5">
    <source>
        <dbReference type="EMBL" id="MCP2332509.1"/>
    </source>
</evidence>
<evidence type="ECO:0000256" key="2">
    <source>
        <dbReference type="PROSITE-ProRule" id="PRU00335"/>
    </source>
</evidence>
<accession>A0ABT1JJN5</accession>
<name>A0ABT1JJN5_ACTCY</name>
<sequence>MRADAERNREAVLRAAGRLFDATDDPERVSMDDIAAEARVGKGTLFRRFGDRAGLIRALYEERTERLRTSLAPDPARSPLENVTLLMTATLRFKSENRALARALENQGSGSPYTNAGYDHWHRQLAELIAEARGPEAADFLAHALLAAVRSDLVAHLDDWPAERVRAGVATLAASVMGQPTGTGPAGMAAAPERLAAADAGTSTAPPEIASPDAT</sequence>
<feature type="domain" description="HTH tetR-type" evidence="4">
    <location>
        <begin position="6"/>
        <end position="67"/>
    </location>
</feature>
<dbReference type="SUPFAM" id="SSF46689">
    <property type="entry name" value="Homeodomain-like"/>
    <property type="match status" value="1"/>
</dbReference>
<reference evidence="5 6" key="1">
    <citation type="submission" date="2022-06" db="EMBL/GenBank/DDBJ databases">
        <title>Genomic Encyclopedia of Type Strains, Phase I: the one thousand microbial genomes (KMG-I) project.</title>
        <authorList>
            <person name="Kyrpides N."/>
        </authorList>
    </citation>
    <scope>NUCLEOTIDE SEQUENCE [LARGE SCALE GENOMIC DNA]</scope>
    <source>
        <strain evidence="5 6">DSM 43889</strain>
    </source>
</reference>
<keyword evidence="6" id="KW-1185">Reference proteome</keyword>
<evidence type="ECO:0000256" key="3">
    <source>
        <dbReference type="SAM" id="MobiDB-lite"/>
    </source>
</evidence>
<dbReference type="PROSITE" id="PS50977">
    <property type="entry name" value="HTH_TETR_2"/>
    <property type="match status" value="1"/>
</dbReference>
<dbReference type="Pfam" id="PF00440">
    <property type="entry name" value="TetR_N"/>
    <property type="match status" value="1"/>
</dbReference>
<dbReference type="Gene3D" id="1.10.357.10">
    <property type="entry name" value="Tetracycline Repressor, domain 2"/>
    <property type="match status" value="1"/>
</dbReference>
<organism evidence="5 6">
    <name type="scientific">Actinoalloteichus caeruleus DSM 43889</name>
    <dbReference type="NCBI Taxonomy" id="1120930"/>
    <lineage>
        <taxon>Bacteria</taxon>
        <taxon>Bacillati</taxon>
        <taxon>Actinomycetota</taxon>
        <taxon>Actinomycetes</taxon>
        <taxon>Pseudonocardiales</taxon>
        <taxon>Pseudonocardiaceae</taxon>
        <taxon>Actinoalloteichus</taxon>
        <taxon>Actinoalloteichus cyanogriseus</taxon>
    </lineage>
</organism>
<dbReference type="InterPro" id="IPR001647">
    <property type="entry name" value="HTH_TetR"/>
</dbReference>
<dbReference type="InterPro" id="IPR050109">
    <property type="entry name" value="HTH-type_TetR-like_transc_reg"/>
</dbReference>
<dbReference type="RefSeq" id="WP_245588679.1">
    <property type="nucleotide sequence ID" value="NZ_AUBJ02000001.1"/>
</dbReference>
<dbReference type="InterPro" id="IPR009057">
    <property type="entry name" value="Homeodomain-like_sf"/>
</dbReference>
<evidence type="ECO:0000256" key="1">
    <source>
        <dbReference type="ARBA" id="ARBA00023125"/>
    </source>
</evidence>
<feature type="DNA-binding region" description="H-T-H motif" evidence="2">
    <location>
        <begin position="30"/>
        <end position="49"/>
    </location>
</feature>
<dbReference type="PANTHER" id="PTHR30055:SF209">
    <property type="entry name" value="POSSIBLE TRANSCRIPTIONAL REGULATORY PROTEIN (PROBABLY TETR-FAMILY)"/>
    <property type="match status" value="1"/>
</dbReference>
<evidence type="ECO:0000313" key="6">
    <source>
        <dbReference type="Proteomes" id="UP000791080"/>
    </source>
</evidence>
<dbReference type="PANTHER" id="PTHR30055">
    <property type="entry name" value="HTH-TYPE TRANSCRIPTIONAL REGULATOR RUTR"/>
    <property type="match status" value="1"/>
</dbReference>
<dbReference type="EMBL" id="AUBJ02000001">
    <property type="protein sequence ID" value="MCP2332509.1"/>
    <property type="molecule type" value="Genomic_DNA"/>
</dbReference>
<proteinExistence type="predicted"/>
<evidence type="ECO:0000259" key="4">
    <source>
        <dbReference type="PROSITE" id="PS50977"/>
    </source>
</evidence>
<dbReference type="Proteomes" id="UP000791080">
    <property type="component" value="Unassembled WGS sequence"/>
</dbReference>
<comment type="caution">
    <text evidence="5">The sequence shown here is derived from an EMBL/GenBank/DDBJ whole genome shotgun (WGS) entry which is preliminary data.</text>
</comment>
<protein>
    <submittedName>
        <fullName evidence="5">Transcriptional regulator, TetR family</fullName>
    </submittedName>
</protein>
<gene>
    <name evidence="5" type="ORF">G443_002779</name>
</gene>
<keyword evidence="1 2" id="KW-0238">DNA-binding</keyword>